<dbReference type="InterPro" id="IPR036249">
    <property type="entry name" value="Thioredoxin-like_sf"/>
</dbReference>
<dbReference type="EMBL" id="KQ964555">
    <property type="protein sequence ID" value="KXN68919.1"/>
    <property type="molecule type" value="Genomic_DNA"/>
</dbReference>
<evidence type="ECO:0000259" key="1">
    <source>
        <dbReference type="Pfam" id="PF13417"/>
    </source>
</evidence>
<reference evidence="2 3" key="1">
    <citation type="journal article" date="2015" name="Genome Biol. Evol.">
        <title>Phylogenomic analyses indicate that early fungi evolved digesting cell walls of algal ancestors of land plants.</title>
        <authorList>
            <person name="Chang Y."/>
            <person name="Wang S."/>
            <person name="Sekimoto S."/>
            <person name="Aerts A.L."/>
            <person name="Choi C."/>
            <person name="Clum A."/>
            <person name="LaButti K.M."/>
            <person name="Lindquist E.A."/>
            <person name="Yee Ngan C."/>
            <person name="Ohm R.A."/>
            <person name="Salamov A.A."/>
            <person name="Grigoriev I.V."/>
            <person name="Spatafora J.W."/>
            <person name="Berbee M.L."/>
        </authorList>
    </citation>
    <scope>NUCLEOTIDE SEQUENCE [LARGE SCALE GENOMIC DNA]</scope>
    <source>
        <strain evidence="2 3">NRRL 28638</strain>
    </source>
</reference>
<dbReference type="STRING" id="796925.A0A137P204"/>
<dbReference type="Gene3D" id="3.40.30.10">
    <property type="entry name" value="Glutaredoxin"/>
    <property type="match status" value="1"/>
</dbReference>
<name>A0A137P204_CONC2</name>
<dbReference type="OMA" id="AGHIANM"/>
<feature type="domain" description="GST N-terminal" evidence="1">
    <location>
        <begin position="16"/>
        <end position="88"/>
    </location>
</feature>
<dbReference type="AlphaFoldDB" id="A0A137P204"/>
<dbReference type="InterPro" id="IPR004045">
    <property type="entry name" value="Glutathione_S-Trfase_N"/>
</dbReference>
<proteinExistence type="predicted"/>
<evidence type="ECO:0000313" key="3">
    <source>
        <dbReference type="Proteomes" id="UP000070444"/>
    </source>
</evidence>
<gene>
    <name evidence="2" type="ORF">CONCODRAFT_18704</name>
</gene>
<sequence length="236" mass="27253">MFKLYELVNNKENPICFSPYVIAVKLFLKHKGLEFETIPLTFTEVKPTISKLTDGKWNQVPLLITPNGDQVYNTKDIGKYLELHYPKPTLDVINPKLDQLLLDYDPISDISFSLSIMDLYHAIDEADKPYFLESRPLLLGTSIEEFTKDLEGNLKLYHEKTLDLGDLLDKSDYLNGTEAGFYDYLLAGRIQYIRLISPDSYSKLIVNHPKKSILSWFERMLNLFDGYMRNANGVKN</sequence>
<accession>A0A137P204</accession>
<protein>
    <recommendedName>
        <fullName evidence="1">GST N-terminal domain-containing protein</fullName>
    </recommendedName>
</protein>
<keyword evidence="3" id="KW-1185">Reference proteome</keyword>
<organism evidence="2 3">
    <name type="scientific">Conidiobolus coronatus (strain ATCC 28846 / CBS 209.66 / NRRL 28638)</name>
    <name type="common">Delacroixia coronata</name>
    <dbReference type="NCBI Taxonomy" id="796925"/>
    <lineage>
        <taxon>Eukaryota</taxon>
        <taxon>Fungi</taxon>
        <taxon>Fungi incertae sedis</taxon>
        <taxon>Zoopagomycota</taxon>
        <taxon>Entomophthoromycotina</taxon>
        <taxon>Entomophthoromycetes</taxon>
        <taxon>Entomophthorales</taxon>
        <taxon>Ancylistaceae</taxon>
        <taxon>Conidiobolus</taxon>
    </lineage>
</organism>
<evidence type="ECO:0000313" key="2">
    <source>
        <dbReference type="EMBL" id="KXN68919.1"/>
    </source>
</evidence>
<dbReference type="Proteomes" id="UP000070444">
    <property type="component" value="Unassembled WGS sequence"/>
</dbReference>
<dbReference type="SUPFAM" id="SSF52833">
    <property type="entry name" value="Thioredoxin-like"/>
    <property type="match status" value="1"/>
</dbReference>
<dbReference type="Gene3D" id="1.20.1050.10">
    <property type="match status" value="1"/>
</dbReference>
<dbReference type="Pfam" id="PF13417">
    <property type="entry name" value="GST_N_3"/>
    <property type="match status" value="1"/>
</dbReference>
<dbReference type="OrthoDB" id="4951845at2759"/>